<dbReference type="FunFam" id="3.40.640.10:FF:000010">
    <property type="entry name" value="Phosphoserine aminotransferase"/>
    <property type="match status" value="1"/>
</dbReference>
<feature type="binding site" evidence="12">
    <location>
        <begin position="238"/>
        <end position="239"/>
    </location>
    <ligand>
        <name>pyridoxal 5'-phosphate</name>
        <dbReference type="ChEBI" id="CHEBI:597326"/>
    </ligand>
</feature>
<comment type="catalytic activity">
    <reaction evidence="11 12">
        <text>O-phospho-L-serine + 2-oxoglutarate = 3-phosphooxypyruvate + L-glutamate</text>
        <dbReference type="Rhea" id="RHEA:14329"/>
        <dbReference type="ChEBI" id="CHEBI:16810"/>
        <dbReference type="ChEBI" id="CHEBI:18110"/>
        <dbReference type="ChEBI" id="CHEBI:29985"/>
        <dbReference type="ChEBI" id="CHEBI:57524"/>
        <dbReference type="EC" id="2.6.1.52"/>
    </reaction>
</comment>
<evidence type="ECO:0000256" key="7">
    <source>
        <dbReference type="ARBA" id="ARBA00022898"/>
    </source>
</evidence>
<evidence type="ECO:0000256" key="1">
    <source>
        <dbReference type="ARBA" id="ARBA00004915"/>
    </source>
</evidence>
<keyword evidence="12" id="KW-0963">Cytoplasm</keyword>
<organism evidence="14 15">
    <name type="scientific">Aliiglaciecola lipolytica E3</name>
    <dbReference type="NCBI Taxonomy" id="1127673"/>
    <lineage>
        <taxon>Bacteria</taxon>
        <taxon>Pseudomonadati</taxon>
        <taxon>Pseudomonadota</taxon>
        <taxon>Gammaproteobacteria</taxon>
        <taxon>Alteromonadales</taxon>
        <taxon>Alteromonadaceae</taxon>
        <taxon>Aliiglaciecola</taxon>
    </lineage>
</organism>
<dbReference type="EMBL" id="BAEN01000009">
    <property type="protein sequence ID" value="GAC12875.1"/>
    <property type="molecule type" value="Genomic_DNA"/>
</dbReference>
<dbReference type="NCBIfam" id="NF003764">
    <property type="entry name" value="PRK05355.1"/>
    <property type="match status" value="1"/>
</dbReference>
<keyword evidence="6 12" id="KW-0808">Transferase</keyword>
<comment type="pathway">
    <text evidence="2 12">Amino-acid biosynthesis; L-serine biosynthesis; L-serine from 3-phospho-D-glycerate: step 2/3.</text>
</comment>
<comment type="caution">
    <text evidence="12">Lacks conserved residue(s) required for the propagation of feature annotation.</text>
</comment>
<comment type="function">
    <text evidence="12">Catalyzes the reversible conversion of 3-phosphohydroxypyruvate to phosphoserine and of 3-hydroxy-2-oxo-4-phosphonooxybutanoate to phosphohydroxythreonine.</text>
</comment>
<dbReference type="PIRSF" id="PIRSF000525">
    <property type="entry name" value="SerC"/>
    <property type="match status" value="1"/>
</dbReference>
<feature type="binding site" evidence="12">
    <location>
        <position position="102"/>
    </location>
    <ligand>
        <name>pyridoxal 5'-phosphate</name>
        <dbReference type="ChEBI" id="CHEBI:597326"/>
    </ligand>
</feature>
<dbReference type="InterPro" id="IPR000192">
    <property type="entry name" value="Aminotrans_V_dom"/>
</dbReference>
<dbReference type="AlphaFoldDB" id="K6YNH7"/>
<evidence type="ECO:0000256" key="11">
    <source>
        <dbReference type="ARBA" id="ARBA00049007"/>
    </source>
</evidence>
<feature type="binding site" evidence="12">
    <location>
        <position position="196"/>
    </location>
    <ligand>
        <name>pyridoxal 5'-phosphate</name>
        <dbReference type="ChEBI" id="CHEBI:597326"/>
    </ligand>
</feature>
<dbReference type="InterPro" id="IPR015422">
    <property type="entry name" value="PyrdxlP-dep_Trfase_small"/>
</dbReference>
<dbReference type="FunFam" id="3.90.1150.10:FF:000006">
    <property type="entry name" value="Phosphoserine aminotransferase"/>
    <property type="match status" value="1"/>
</dbReference>
<dbReference type="NCBIfam" id="TIGR01364">
    <property type="entry name" value="serC_1"/>
    <property type="match status" value="1"/>
</dbReference>
<reference evidence="14 15" key="1">
    <citation type="journal article" date="2017" name="Antonie Van Leeuwenhoek">
        <title>Rhizobium rhizosphaerae sp. nov., a novel species isolated from rice rhizosphere.</title>
        <authorList>
            <person name="Zhao J.J."/>
            <person name="Zhang J."/>
            <person name="Zhang R.J."/>
            <person name="Zhang C.W."/>
            <person name="Yin H.Q."/>
            <person name="Zhang X.X."/>
        </authorList>
    </citation>
    <scope>NUCLEOTIDE SEQUENCE [LARGE SCALE GENOMIC DNA]</scope>
    <source>
        <strain evidence="14 15">E3</strain>
    </source>
</reference>
<dbReference type="PANTHER" id="PTHR43247">
    <property type="entry name" value="PHOSPHOSERINE AMINOTRANSFERASE"/>
    <property type="match status" value="1"/>
</dbReference>
<keyword evidence="7 12" id="KW-0663">Pyridoxal phosphate</keyword>
<dbReference type="UniPathway" id="UPA00244">
    <property type="reaction ID" value="UER00311"/>
</dbReference>
<evidence type="ECO:0000256" key="2">
    <source>
        <dbReference type="ARBA" id="ARBA00005099"/>
    </source>
</evidence>
<dbReference type="GO" id="GO:0006564">
    <property type="term" value="P:L-serine biosynthetic process"/>
    <property type="evidence" value="ECO:0007669"/>
    <property type="project" value="UniProtKB-UniRule"/>
</dbReference>
<dbReference type="PANTHER" id="PTHR43247:SF1">
    <property type="entry name" value="PHOSPHOSERINE AMINOTRANSFERASE"/>
    <property type="match status" value="1"/>
</dbReference>
<dbReference type="InterPro" id="IPR022278">
    <property type="entry name" value="Pser_aminoTfrase"/>
</dbReference>
<name>K6YNH7_9ALTE</name>
<dbReference type="CDD" id="cd00611">
    <property type="entry name" value="PSAT_like"/>
    <property type="match status" value="1"/>
</dbReference>
<comment type="subunit">
    <text evidence="12">Homodimer.</text>
</comment>
<dbReference type="RefSeq" id="WP_008842695.1">
    <property type="nucleotide sequence ID" value="NZ_BAEN01000009.1"/>
</dbReference>
<dbReference type="GO" id="GO:0008615">
    <property type="term" value="P:pyridoxine biosynthetic process"/>
    <property type="evidence" value="ECO:0007669"/>
    <property type="project" value="UniProtKB-UniRule"/>
</dbReference>
<dbReference type="GO" id="GO:0030170">
    <property type="term" value="F:pyridoxal phosphate binding"/>
    <property type="evidence" value="ECO:0007669"/>
    <property type="project" value="UniProtKB-UniRule"/>
</dbReference>
<evidence type="ECO:0000313" key="14">
    <source>
        <dbReference type="EMBL" id="GAC12875.1"/>
    </source>
</evidence>
<dbReference type="Pfam" id="PF00266">
    <property type="entry name" value="Aminotran_5"/>
    <property type="match status" value="1"/>
</dbReference>
<dbReference type="GO" id="GO:0005737">
    <property type="term" value="C:cytoplasm"/>
    <property type="evidence" value="ECO:0007669"/>
    <property type="project" value="UniProtKB-SubCell"/>
</dbReference>
<dbReference type="InterPro" id="IPR015424">
    <property type="entry name" value="PyrdxlP-dep_Trfase"/>
</dbReference>
<feature type="binding site" evidence="12">
    <location>
        <position position="153"/>
    </location>
    <ligand>
        <name>pyridoxal 5'-phosphate</name>
        <dbReference type="ChEBI" id="CHEBI:597326"/>
    </ligand>
</feature>
<keyword evidence="5 12" id="KW-0028">Amino-acid biosynthesis</keyword>
<dbReference type="HAMAP" id="MF_00160">
    <property type="entry name" value="SerC_aminotrans_5"/>
    <property type="match status" value="1"/>
</dbReference>
<gene>
    <name evidence="12 14" type="primary">serC</name>
    <name evidence="14" type="ORF">GLIP_0221</name>
</gene>
<evidence type="ECO:0000259" key="13">
    <source>
        <dbReference type="Pfam" id="PF00266"/>
    </source>
</evidence>
<dbReference type="Gene3D" id="3.40.640.10">
    <property type="entry name" value="Type I PLP-dependent aspartate aminotransferase-like (Major domain)"/>
    <property type="match status" value="1"/>
</dbReference>
<keyword evidence="8 12" id="KW-0664">Pyridoxine biosynthesis</keyword>
<dbReference type="InterPro" id="IPR015421">
    <property type="entry name" value="PyrdxlP-dep_Trfase_major"/>
</dbReference>
<protein>
    <recommendedName>
        <fullName evidence="12">Phosphoserine aminotransferase</fullName>
        <ecNumber evidence="12">2.6.1.52</ecNumber>
    </recommendedName>
    <alternativeName>
        <fullName evidence="12">Phosphohydroxythreonine aminotransferase</fullName>
        <shortName evidence="12">PSAT</shortName>
    </alternativeName>
</protein>
<accession>K6YNH7</accession>
<feature type="modified residue" description="N6-(pyridoxal phosphate)lysine" evidence="12">
    <location>
        <position position="197"/>
    </location>
</feature>
<evidence type="ECO:0000256" key="4">
    <source>
        <dbReference type="ARBA" id="ARBA00022576"/>
    </source>
</evidence>
<keyword evidence="9 12" id="KW-0718">Serine biosynthesis</keyword>
<evidence type="ECO:0000256" key="6">
    <source>
        <dbReference type="ARBA" id="ARBA00022679"/>
    </source>
</evidence>
<sequence>MTVTYNFSAGPAMLPTDVMLRAQQEFINWQGQGCSVMEMSHRSKAFIEVAERATHNLRKLLAVPDDYQILFTHGGGRGQFSAVPLNLSAAGDHADHLVTGSWSKGAVSEAQNYLQADVVGGVEVVDGITQVQAQQNWKLNDKASYFHYCPNETVEGIEINTVPDTNGVPIVADMSSNILSRTIDVSKFAVIYGGAQKNIGPSGLSVVIVHNSMLDKARVETPSILNYGIIAKHDSMYNTPPTFAWYLAGLVFEWLLDLGGVAEVEKRNQAKSDLLYNAIDNNDFYANRVALQNRSRMNVPFHLANPELDALFLKESEAAGLKALKGHRIVGGMRASIYNAMPIEGVKALIEFMNDFAKRNG</sequence>
<feature type="binding site" evidence="12">
    <location>
        <position position="173"/>
    </location>
    <ligand>
        <name>pyridoxal 5'-phosphate</name>
        <dbReference type="ChEBI" id="CHEBI:597326"/>
    </ligand>
</feature>
<keyword evidence="4 12" id="KW-0032">Aminotransferase</keyword>
<feature type="binding site" evidence="12">
    <location>
        <position position="42"/>
    </location>
    <ligand>
        <name>L-glutamate</name>
        <dbReference type="ChEBI" id="CHEBI:29985"/>
    </ligand>
</feature>
<evidence type="ECO:0000256" key="9">
    <source>
        <dbReference type="ARBA" id="ARBA00023299"/>
    </source>
</evidence>
<dbReference type="Proteomes" id="UP000006334">
    <property type="component" value="Unassembled WGS sequence"/>
</dbReference>
<keyword evidence="15" id="KW-1185">Reference proteome</keyword>
<comment type="caution">
    <text evidence="14">The sequence shown here is derived from an EMBL/GenBank/DDBJ whole genome shotgun (WGS) entry which is preliminary data.</text>
</comment>
<proteinExistence type="inferred from homology"/>
<dbReference type="SUPFAM" id="SSF53383">
    <property type="entry name" value="PLP-dependent transferases"/>
    <property type="match status" value="1"/>
</dbReference>
<feature type="binding site" evidence="12">
    <location>
        <begin position="76"/>
        <end position="77"/>
    </location>
    <ligand>
        <name>pyridoxal 5'-phosphate</name>
        <dbReference type="ChEBI" id="CHEBI:597326"/>
    </ligand>
</feature>
<evidence type="ECO:0000313" key="15">
    <source>
        <dbReference type="Proteomes" id="UP000006334"/>
    </source>
</evidence>
<dbReference type="eggNOG" id="COG1932">
    <property type="taxonomic scope" value="Bacteria"/>
</dbReference>
<comment type="subcellular location">
    <subcellularLocation>
        <location evidence="12">Cytoplasm</location>
    </subcellularLocation>
</comment>
<comment type="cofactor">
    <cofactor evidence="12">
        <name>pyridoxal 5'-phosphate</name>
        <dbReference type="ChEBI" id="CHEBI:597326"/>
    </cofactor>
    <text evidence="12">Binds 1 pyridoxal phosphate per subunit.</text>
</comment>
<dbReference type="UniPathway" id="UPA00135">
    <property type="reaction ID" value="UER00197"/>
</dbReference>
<evidence type="ECO:0000256" key="3">
    <source>
        <dbReference type="ARBA" id="ARBA00006904"/>
    </source>
</evidence>
<comment type="pathway">
    <text evidence="1 12">Cofactor biosynthesis; pyridoxine 5'-phosphate biosynthesis; pyridoxine 5'-phosphate from D-erythrose 4-phosphate: step 3/5.</text>
</comment>
<evidence type="ECO:0000256" key="8">
    <source>
        <dbReference type="ARBA" id="ARBA00023096"/>
    </source>
</evidence>
<evidence type="ECO:0000256" key="10">
    <source>
        <dbReference type="ARBA" id="ARBA00047630"/>
    </source>
</evidence>
<comment type="similarity">
    <text evidence="3 12">Belongs to the class-V pyridoxal-phosphate-dependent aminotransferase family. SerC subfamily.</text>
</comment>
<evidence type="ECO:0000256" key="5">
    <source>
        <dbReference type="ARBA" id="ARBA00022605"/>
    </source>
</evidence>
<dbReference type="EC" id="2.6.1.52" evidence="12"/>
<dbReference type="STRING" id="1127673.GLIP_0221"/>
<dbReference type="OrthoDB" id="9809412at2"/>
<comment type="catalytic activity">
    <reaction evidence="10 12">
        <text>4-(phosphooxy)-L-threonine + 2-oxoglutarate = (R)-3-hydroxy-2-oxo-4-phosphooxybutanoate + L-glutamate</text>
        <dbReference type="Rhea" id="RHEA:16573"/>
        <dbReference type="ChEBI" id="CHEBI:16810"/>
        <dbReference type="ChEBI" id="CHEBI:29985"/>
        <dbReference type="ChEBI" id="CHEBI:58452"/>
        <dbReference type="ChEBI" id="CHEBI:58538"/>
        <dbReference type="EC" id="2.6.1.52"/>
    </reaction>
</comment>
<evidence type="ECO:0000256" key="12">
    <source>
        <dbReference type="HAMAP-Rule" id="MF_00160"/>
    </source>
</evidence>
<dbReference type="Gene3D" id="3.90.1150.10">
    <property type="entry name" value="Aspartate Aminotransferase, domain 1"/>
    <property type="match status" value="1"/>
</dbReference>
<feature type="domain" description="Aminotransferase class V" evidence="13">
    <location>
        <begin position="4"/>
        <end position="349"/>
    </location>
</feature>
<dbReference type="GO" id="GO:0004648">
    <property type="term" value="F:O-phospho-L-serine:2-oxoglutarate aminotransferase activity"/>
    <property type="evidence" value="ECO:0007669"/>
    <property type="project" value="UniProtKB-UniRule"/>
</dbReference>